<dbReference type="Gene3D" id="3.40.1280.10">
    <property type="match status" value="1"/>
</dbReference>
<sequence length="246" mass="26529">MLSKARIKFIKSLQLKKYRKQEQCFVVQGAKSVQELLRSDFETLTVLGTAEFLATCPPAGKAEVLEVTARALEELGEFQTNDAALAVARLKPNQPLTVGATEFALALDDIRDPGNLGTILRTADWYGIRKVIASSETADVYNAKVISATMGSFTRVQVYYTDLETYLPTAGCPVFGAFLNGANVHTTAFGARGIVLIGNESRGISATLAPQVTHKVTIPRYGQAESLNAAIATAIICDNLARQKSE</sequence>
<evidence type="ECO:0000256" key="1">
    <source>
        <dbReference type="ARBA" id="ARBA00007228"/>
    </source>
</evidence>
<dbReference type="InterPro" id="IPR029026">
    <property type="entry name" value="tRNA_m1G_MTases_N"/>
</dbReference>
<keyword evidence="2 6" id="KW-0489">Methyltransferase</keyword>
<dbReference type="SUPFAM" id="SSF55315">
    <property type="entry name" value="L30e-like"/>
    <property type="match status" value="1"/>
</dbReference>
<gene>
    <name evidence="6" type="ORF">KK078_10135</name>
</gene>
<proteinExistence type="inferred from homology"/>
<dbReference type="GO" id="GO:0032259">
    <property type="term" value="P:methylation"/>
    <property type="evidence" value="ECO:0007669"/>
    <property type="project" value="UniProtKB-KW"/>
</dbReference>
<keyword evidence="3" id="KW-0808">Transferase</keyword>
<dbReference type="InterPro" id="IPR053888">
    <property type="entry name" value="MRM3-like_sub_bind"/>
</dbReference>
<evidence type="ECO:0000313" key="7">
    <source>
        <dbReference type="Proteomes" id="UP001319180"/>
    </source>
</evidence>
<dbReference type="InterPro" id="IPR001537">
    <property type="entry name" value="SpoU_MeTrfase"/>
</dbReference>
<dbReference type="RefSeq" id="WP_254090154.1">
    <property type="nucleotide sequence ID" value="NZ_JAHESC010000012.1"/>
</dbReference>
<dbReference type="AlphaFoldDB" id="A0AAP2GIE9"/>
<comment type="caution">
    <text evidence="6">The sequence shown here is derived from an EMBL/GenBank/DDBJ whole genome shotgun (WGS) entry which is preliminary data.</text>
</comment>
<feature type="domain" description="MRM3-like substrate binding" evidence="5">
    <location>
        <begin position="5"/>
        <end position="86"/>
    </location>
</feature>
<evidence type="ECO:0000259" key="5">
    <source>
        <dbReference type="Pfam" id="PF22435"/>
    </source>
</evidence>
<dbReference type="CDD" id="cd18109">
    <property type="entry name" value="SpoU-like_RNA-MTase"/>
    <property type="match status" value="1"/>
</dbReference>
<organism evidence="6 7">
    <name type="scientific">Dawidia soli</name>
    <dbReference type="NCBI Taxonomy" id="2782352"/>
    <lineage>
        <taxon>Bacteria</taxon>
        <taxon>Pseudomonadati</taxon>
        <taxon>Bacteroidota</taxon>
        <taxon>Cytophagia</taxon>
        <taxon>Cytophagales</taxon>
        <taxon>Chryseotaleaceae</taxon>
        <taxon>Dawidia</taxon>
    </lineage>
</organism>
<reference evidence="6 7" key="1">
    <citation type="submission" date="2021-05" db="EMBL/GenBank/DDBJ databases">
        <title>A Polyphasic approach of four new species of the genus Ohtaekwangia: Ohtaekwangia histidinii sp. nov., Ohtaekwangia cretensis sp. nov., Ohtaekwangia indiensis sp. nov., Ohtaekwangia reichenbachii sp. nov. from diverse environment.</title>
        <authorList>
            <person name="Octaviana S."/>
        </authorList>
    </citation>
    <scope>NUCLEOTIDE SEQUENCE [LARGE SCALE GENOMIC DNA]</scope>
    <source>
        <strain evidence="6 7">PWU37</strain>
    </source>
</reference>
<dbReference type="Pfam" id="PF22435">
    <property type="entry name" value="MRM3-like_sub_bind"/>
    <property type="match status" value="1"/>
</dbReference>
<accession>A0AAP2GIE9</accession>
<evidence type="ECO:0000256" key="2">
    <source>
        <dbReference type="ARBA" id="ARBA00022603"/>
    </source>
</evidence>
<dbReference type="PANTHER" id="PTHR43191">
    <property type="entry name" value="RRNA METHYLTRANSFERASE 3"/>
    <property type="match status" value="1"/>
</dbReference>
<dbReference type="Proteomes" id="UP001319180">
    <property type="component" value="Unassembled WGS sequence"/>
</dbReference>
<name>A0AAP2GIE9_9BACT</name>
<dbReference type="GO" id="GO:0006396">
    <property type="term" value="P:RNA processing"/>
    <property type="evidence" value="ECO:0007669"/>
    <property type="project" value="InterPro"/>
</dbReference>
<dbReference type="InterPro" id="IPR029064">
    <property type="entry name" value="Ribosomal_eL30-like_sf"/>
</dbReference>
<comment type="similarity">
    <text evidence="1">Belongs to the class IV-like SAM-binding methyltransferase superfamily. RNA methyltransferase TrmH family.</text>
</comment>
<dbReference type="InterPro" id="IPR029028">
    <property type="entry name" value="Alpha/beta_knot_MTases"/>
</dbReference>
<dbReference type="SUPFAM" id="SSF75217">
    <property type="entry name" value="alpha/beta knot"/>
    <property type="match status" value="1"/>
</dbReference>
<evidence type="ECO:0000313" key="6">
    <source>
        <dbReference type="EMBL" id="MBT1686918.1"/>
    </source>
</evidence>
<feature type="domain" description="tRNA/rRNA methyltransferase SpoU type" evidence="4">
    <location>
        <begin position="103"/>
        <end position="237"/>
    </location>
</feature>
<dbReference type="InterPro" id="IPR051259">
    <property type="entry name" value="rRNA_Methyltransferase"/>
</dbReference>
<evidence type="ECO:0000256" key="3">
    <source>
        <dbReference type="ARBA" id="ARBA00022679"/>
    </source>
</evidence>
<dbReference type="GO" id="GO:0003723">
    <property type="term" value="F:RNA binding"/>
    <property type="evidence" value="ECO:0007669"/>
    <property type="project" value="InterPro"/>
</dbReference>
<dbReference type="Pfam" id="PF00588">
    <property type="entry name" value="SpoU_methylase"/>
    <property type="match status" value="1"/>
</dbReference>
<dbReference type="PANTHER" id="PTHR43191:SF2">
    <property type="entry name" value="RRNA METHYLTRANSFERASE 3, MITOCHONDRIAL"/>
    <property type="match status" value="1"/>
</dbReference>
<dbReference type="EMBL" id="JAHESC010000012">
    <property type="protein sequence ID" value="MBT1686918.1"/>
    <property type="molecule type" value="Genomic_DNA"/>
</dbReference>
<keyword evidence="7" id="KW-1185">Reference proteome</keyword>
<dbReference type="Gene3D" id="3.30.1330.30">
    <property type="match status" value="1"/>
</dbReference>
<evidence type="ECO:0000259" key="4">
    <source>
        <dbReference type="Pfam" id="PF00588"/>
    </source>
</evidence>
<protein>
    <submittedName>
        <fullName evidence="6">RNA methyltransferase</fullName>
    </submittedName>
</protein>
<dbReference type="GO" id="GO:0008173">
    <property type="term" value="F:RNA methyltransferase activity"/>
    <property type="evidence" value="ECO:0007669"/>
    <property type="project" value="InterPro"/>
</dbReference>